<comment type="function">
    <text evidence="2">Catalyzes the reversible cyclization of carbamoyl aspartate to dihydroorotate.</text>
</comment>
<evidence type="ECO:0000313" key="7">
    <source>
        <dbReference type="EMBL" id="EEN83805.1"/>
    </source>
</evidence>
<dbReference type="InterPro" id="IPR011059">
    <property type="entry name" value="Metal-dep_hydrolase_composite"/>
</dbReference>
<dbReference type="GO" id="GO:0005737">
    <property type="term" value="C:cytoplasm"/>
    <property type="evidence" value="ECO:0007669"/>
    <property type="project" value="TreeGrafter"/>
</dbReference>
<protein>
    <submittedName>
        <fullName evidence="7">Dihydroorotase</fullName>
        <ecNumber evidence="7">3.5.2.3</ecNumber>
    </submittedName>
</protein>
<dbReference type="GeneID" id="93366150"/>
<gene>
    <name evidence="7" type="ORF">POREN0001_0081</name>
</gene>
<evidence type="ECO:0000256" key="3">
    <source>
        <dbReference type="ARBA" id="ARBA00010286"/>
    </source>
</evidence>
<dbReference type="SUPFAM" id="SSF51556">
    <property type="entry name" value="Metallo-dependent hydrolases"/>
    <property type="match status" value="1"/>
</dbReference>
<evidence type="ECO:0000313" key="8">
    <source>
        <dbReference type="Proteomes" id="UP000004295"/>
    </source>
</evidence>
<sequence length="451" mass="50731">MKQLLLNAQITNEGKTFFGSVLIDGERIAAIYQGIMPLTKIPEEARNAQIENCEGLWLFPGVIDDQVHFRDPGLTHKGDIESESRAAIAGGVTSFMDMPNTNPATTSYDALMWKRDHAHEVSWANYAFFVGGTNSNADSLFSLDPKIIPGIKLFLGASTGNMLVDRREAVETFFAESPHLIAIHSESEEIIRRNRALYVERYGEDPPITCHPLIRSDEACYRCTSEALDRATKYGTRLHVLHLSTAREVALFRHDLPLKEKHITSEVCVHHLWFTDQDYARLGTRIKWNPAIKTEADRQALRQGLIDGALDIVATDHAPHLWQEKEGGALKAASGGPLVQYSLLVMLQLADQGLWSRELVGDKMCHRPSDLFSLQERGYIRPGYYADLVLINPRENTEVNKEGIVSRCGWSPFEGYSFHHSVESTYVNGQRAYHKGIFEARPSVKPLSFNR</sequence>
<dbReference type="STRING" id="553175.POREN0001_0081"/>
<dbReference type="Proteomes" id="UP000004295">
    <property type="component" value="Unassembled WGS sequence"/>
</dbReference>
<dbReference type="NCBIfam" id="NF006688">
    <property type="entry name" value="PRK09236.1"/>
    <property type="match status" value="1"/>
</dbReference>
<dbReference type="Gene3D" id="2.30.40.10">
    <property type="entry name" value="Urease, subunit C, domain 1"/>
    <property type="match status" value="1"/>
</dbReference>
<dbReference type="GO" id="GO:0006145">
    <property type="term" value="P:purine nucleobase catabolic process"/>
    <property type="evidence" value="ECO:0007669"/>
    <property type="project" value="TreeGrafter"/>
</dbReference>
<evidence type="ECO:0000256" key="1">
    <source>
        <dbReference type="ARBA" id="ARBA00001947"/>
    </source>
</evidence>
<dbReference type="InterPro" id="IPR032466">
    <property type="entry name" value="Metal_Hydrolase"/>
</dbReference>
<keyword evidence="4" id="KW-0479">Metal-binding</keyword>
<evidence type="ECO:0000256" key="2">
    <source>
        <dbReference type="ARBA" id="ARBA00002368"/>
    </source>
</evidence>
<dbReference type="PANTHER" id="PTHR43668">
    <property type="entry name" value="ALLANTOINASE"/>
    <property type="match status" value="1"/>
</dbReference>
<dbReference type="Gene3D" id="3.20.20.140">
    <property type="entry name" value="Metal-dependent hydrolases"/>
    <property type="match status" value="1"/>
</dbReference>
<dbReference type="PROSITE" id="PS00483">
    <property type="entry name" value="DIHYDROOROTASE_2"/>
    <property type="match status" value="1"/>
</dbReference>
<dbReference type="InterPro" id="IPR006680">
    <property type="entry name" value="Amidohydro-rel"/>
</dbReference>
<proteinExistence type="inferred from homology"/>
<dbReference type="CDD" id="cd01318">
    <property type="entry name" value="DHOase_IIb"/>
    <property type="match status" value="1"/>
</dbReference>
<dbReference type="EC" id="3.5.2.3" evidence="7"/>
<dbReference type="eggNOG" id="COG0044">
    <property type="taxonomic scope" value="Bacteria"/>
</dbReference>
<dbReference type="SUPFAM" id="SSF51338">
    <property type="entry name" value="Composite domain of metallo-dependent hydrolases"/>
    <property type="match status" value="1"/>
</dbReference>
<comment type="similarity">
    <text evidence="3">Belongs to the metallo-dependent hydrolases superfamily. DHOase family. Class I DHOase subfamily.</text>
</comment>
<dbReference type="GO" id="GO:0004151">
    <property type="term" value="F:dihydroorotase activity"/>
    <property type="evidence" value="ECO:0007669"/>
    <property type="project" value="UniProtKB-EC"/>
</dbReference>
<keyword evidence="5 7" id="KW-0378">Hydrolase</keyword>
<evidence type="ECO:0000256" key="4">
    <source>
        <dbReference type="ARBA" id="ARBA00022723"/>
    </source>
</evidence>
<evidence type="ECO:0000259" key="6">
    <source>
        <dbReference type="Pfam" id="PF01979"/>
    </source>
</evidence>
<dbReference type="InterPro" id="IPR002195">
    <property type="entry name" value="Dihydroorotase_CS"/>
</dbReference>
<evidence type="ECO:0000256" key="5">
    <source>
        <dbReference type="ARBA" id="ARBA00022801"/>
    </source>
</evidence>
<dbReference type="EMBL" id="ACNN01000004">
    <property type="protein sequence ID" value="EEN83805.1"/>
    <property type="molecule type" value="Genomic_DNA"/>
</dbReference>
<organism evidence="7 8">
    <name type="scientific">Porphyromonas endodontalis (strain ATCC 35406 / DSM 24491 / JCM 8526 / CCUG 16442 / BCRC 14492 / NCTC 13058 / HG 370)</name>
    <name type="common">Bacteroides endodontalis</name>
    <dbReference type="NCBI Taxonomy" id="553175"/>
    <lineage>
        <taxon>Bacteria</taxon>
        <taxon>Pseudomonadati</taxon>
        <taxon>Bacteroidota</taxon>
        <taxon>Bacteroidia</taxon>
        <taxon>Bacteroidales</taxon>
        <taxon>Porphyromonadaceae</taxon>
        <taxon>Porphyromonas</taxon>
    </lineage>
</organism>
<dbReference type="AlphaFoldDB" id="C3J7N3"/>
<dbReference type="RefSeq" id="WP_004331977.1">
    <property type="nucleotide sequence ID" value="NZ_ACNN01000004.1"/>
</dbReference>
<accession>C3J7N3</accession>
<reference evidence="7 8" key="1">
    <citation type="submission" date="2009-04" db="EMBL/GenBank/DDBJ databases">
        <authorList>
            <person name="Sebastian Y."/>
            <person name="Madupu R."/>
            <person name="Durkin A.S."/>
            <person name="Torralba M."/>
            <person name="Methe B."/>
            <person name="Sutton G.G."/>
            <person name="Strausberg R.L."/>
            <person name="Nelson K.E."/>
        </authorList>
    </citation>
    <scope>NUCLEOTIDE SEQUENCE [LARGE SCALE GENOMIC DNA]</scope>
    <source>
        <strain evidence="8">ATCC 35406 / BCRC 14492 / JCM 8526 / NCTC 13058 / HG 370</strain>
    </source>
</reference>
<dbReference type="InterPro" id="IPR050138">
    <property type="entry name" value="DHOase/Allantoinase_Hydrolase"/>
</dbReference>
<comment type="cofactor">
    <cofactor evidence="1">
        <name>Zn(2+)</name>
        <dbReference type="ChEBI" id="CHEBI:29105"/>
    </cofactor>
</comment>
<dbReference type="PANTHER" id="PTHR43668:SF4">
    <property type="entry name" value="ALLANTOINASE"/>
    <property type="match status" value="1"/>
</dbReference>
<name>C3J7N3_POREA</name>
<comment type="caution">
    <text evidence="7">The sequence shown here is derived from an EMBL/GenBank/DDBJ whole genome shotgun (WGS) entry which is preliminary data.</text>
</comment>
<dbReference type="GO" id="GO:0046872">
    <property type="term" value="F:metal ion binding"/>
    <property type="evidence" value="ECO:0007669"/>
    <property type="project" value="UniProtKB-KW"/>
</dbReference>
<dbReference type="GO" id="GO:0004038">
    <property type="term" value="F:allantoinase activity"/>
    <property type="evidence" value="ECO:0007669"/>
    <property type="project" value="TreeGrafter"/>
</dbReference>
<keyword evidence="8" id="KW-1185">Reference proteome</keyword>
<feature type="domain" description="Amidohydrolase-related" evidence="6">
    <location>
        <begin position="58"/>
        <end position="430"/>
    </location>
</feature>
<dbReference type="Pfam" id="PF01979">
    <property type="entry name" value="Amidohydro_1"/>
    <property type="match status" value="1"/>
</dbReference>